<evidence type="ECO:0000313" key="2">
    <source>
        <dbReference type="Proteomes" id="UP000009172"/>
    </source>
</evidence>
<sequence>MASNLRVFVQRRLSTGFDTWNLQALSYPEFLLVRRPRDEQYQKMNLKSWWHSTPRVITGEIICISVWIQSLNSALFRVYSHEYADFRISSGRSTL</sequence>
<keyword evidence="2" id="KW-1185">Reference proteome</keyword>
<proteinExistence type="predicted"/>
<dbReference type="EMBL" id="GG698531">
    <property type="protein sequence ID" value="EGE00091.1"/>
    <property type="molecule type" value="Genomic_DNA"/>
</dbReference>
<protein>
    <submittedName>
        <fullName evidence="1">Uncharacterized protein</fullName>
    </submittedName>
</protein>
<dbReference type="Proteomes" id="UP000009172">
    <property type="component" value="Unassembled WGS sequence"/>
</dbReference>
<reference evidence="2" key="1">
    <citation type="journal article" date="2012" name="MBio">
        <title>Comparative genome analysis of Trichophyton rubrum and related dermatophytes reveals candidate genes involved in infection.</title>
        <authorList>
            <person name="Martinez D.A."/>
            <person name="Oliver B.G."/>
            <person name="Graeser Y."/>
            <person name="Goldberg J.M."/>
            <person name="Li W."/>
            <person name="Martinez-Rossi N.M."/>
            <person name="Monod M."/>
            <person name="Shelest E."/>
            <person name="Barton R.C."/>
            <person name="Birch E."/>
            <person name="Brakhage A.A."/>
            <person name="Chen Z."/>
            <person name="Gurr S.J."/>
            <person name="Heiman D."/>
            <person name="Heitman J."/>
            <person name="Kosti I."/>
            <person name="Rossi A."/>
            <person name="Saif S."/>
            <person name="Samalova M."/>
            <person name="Saunders C.W."/>
            <person name="Shea T."/>
            <person name="Summerbell R.C."/>
            <person name="Xu J."/>
            <person name="Young S."/>
            <person name="Zeng Q."/>
            <person name="Birren B.W."/>
            <person name="Cuomo C.A."/>
            <person name="White T.C."/>
        </authorList>
    </citation>
    <scope>NUCLEOTIDE SEQUENCE [LARGE SCALE GENOMIC DNA]</scope>
    <source>
        <strain evidence="2">CBS 112818</strain>
    </source>
</reference>
<gene>
    <name evidence="1" type="ORF">TESG_08631</name>
</gene>
<dbReference type="AlphaFoldDB" id="F2S941"/>
<dbReference type="HOGENOM" id="CLU_2374297_0_0_1"/>
<name>F2S941_TRIT1</name>
<organism evidence="1 2">
    <name type="scientific">Trichophyton tonsurans (strain CBS 112818)</name>
    <name type="common">Scalp ringworm fungus</name>
    <dbReference type="NCBI Taxonomy" id="647933"/>
    <lineage>
        <taxon>Eukaryota</taxon>
        <taxon>Fungi</taxon>
        <taxon>Dikarya</taxon>
        <taxon>Ascomycota</taxon>
        <taxon>Pezizomycotina</taxon>
        <taxon>Eurotiomycetes</taxon>
        <taxon>Eurotiomycetidae</taxon>
        <taxon>Onygenales</taxon>
        <taxon>Arthrodermataceae</taxon>
        <taxon>Trichophyton</taxon>
    </lineage>
</organism>
<evidence type="ECO:0000313" key="1">
    <source>
        <dbReference type="EMBL" id="EGE00091.1"/>
    </source>
</evidence>
<accession>F2S941</accession>